<comment type="caution">
    <text evidence="3">The sequence shown here is derived from an EMBL/GenBank/DDBJ whole genome shotgun (WGS) entry which is preliminary data.</text>
</comment>
<dbReference type="GO" id="GO:0070210">
    <property type="term" value="C:Rpd3L-Expanded complex"/>
    <property type="evidence" value="ECO:0007669"/>
    <property type="project" value="TreeGrafter"/>
</dbReference>
<accession>A0AA38LY44</accession>
<dbReference type="PANTHER" id="PTHR10625">
    <property type="entry name" value="HISTONE DEACETYLASE HDAC1-RELATED"/>
    <property type="match status" value="1"/>
</dbReference>
<dbReference type="InterPro" id="IPR023801">
    <property type="entry name" value="His_deacetylse_dom"/>
</dbReference>
<dbReference type="RefSeq" id="XP_052949135.1">
    <property type="nucleotide sequence ID" value="XM_053090714.1"/>
</dbReference>
<keyword evidence="4" id="KW-1185">Reference proteome</keyword>
<feature type="domain" description="Histone deacetylase" evidence="2">
    <location>
        <begin position="49"/>
        <end position="349"/>
    </location>
</feature>
<dbReference type="Gene3D" id="3.40.800.20">
    <property type="entry name" value="Histone deacetylase domain"/>
    <property type="match status" value="1"/>
</dbReference>
<feature type="region of interest" description="Disordered" evidence="1">
    <location>
        <begin position="71"/>
        <end position="96"/>
    </location>
</feature>
<organism evidence="3 4">
    <name type="scientific">Dioszegia hungarica</name>
    <dbReference type="NCBI Taxonomy" id="4972"/>
    <lineage>
        <taxon>Eukaryota</taxon>
        <taxon>Fungi</taxon>
        <taxon>Dikarya</taxon>
        <taxon>Basidiomycota</taxon>
        <taxon>Agaricomycotina</taxon>
        <taxon>Tremellomycetes</taxon>
        <taxon>Tremellales</taxon>
        <taxon>Bulleribasidiaceae</taxon>
        <taxon>Dioszegia</taxon>
    </lineage>
</organism>
<name>A0AA38LY44_9TREE</name>
<proteinExistence type="predicted"/>
<sequence length="409" mass="44105">MPTVAYIWSPTLQKAADALPANLNRSSLVHGLAQSLDLLQVGVAEPLRAVLLPPDPSLATAEELKRYHSPAYVGSEGSDASDSSDGPPPTKRLRSEKHGFEHDCPAFPLLHEYSLQVAAATLTACRLLARGQADITINWDGGRHHALRSRASGFCYVADIVLGIMLLTREGKAGPEIPRIRPLRPRVLYLDFDLHYGDGVALAFHSPTSQLKAKPPQVLTLSVHHSAPAFFPPPSPLSLLPSATTTSPFTLSIPLLAYPSRATYAAIFPSVERIYQAYKPDYVVLQLGADGLPGDPIGQWGNWSTHGEGSMLWVAEKVKGWGVPLCVLGGGGYKNADTARAWAGVTAAMVGRDIGDDVPHHEHFAEYAPSFTLGVEEGKVKDENTTEYITAINERFKALSDRIATIVNA</sequence>
<dbReference type="InterPro" id="IPR023696">
    <property type="entry name" value="Ureohydrolase_dom_sf"/>
</dbReference>
<evidence type="ECO:0000256" key="1">
    <source>
        <dbReference type="SAM" id="MobiDB-lite"/>
    </source>
</evidence>
<dbReference type="Proteomes" id="UP001164286">
    <property type="component" value="Unassembled WGS sequence"/>
</dbReference>
<dbReference type="InterPro" id="IPR037138">
    <property type="entry name" value="His_deacetylse_dom_sf"/>
</dbReference>
<evidence type="ECO:0000313" key="3">
    <source>
        <dbReference type="EMBL" id="KAI9639358.1"/>
    </source>
</evidence>
<dbReference type="GeneID" id="77729919"/>
<reference evidence="3" key="1">
    <citation type="journal article" date="2022" name="G3 (Bethesda)">
        <title>High quality genome of the basidiomycete yeast Dioszegia hungarica PDD-24b-2 isolated from cloud water.</title>
        <authorList>
            <person name="Jarrige D."/>
            <person name="Haridas S."/>
            <person name="Bleykasten-Grosshans C."/>
            <person name="Joly M."/>
            <person name="Nadalig T."/>
            <person name="Sancelme M."/>
            <person name="Vuilleumier S."/>
            <person name="Grigoriev I.V."/>
            <person name="Amato P."/>
            <person name="Bringel F."/>
        </authorList>
    </citation>
    <scope>NUCLEOTIDE SEQUENCE</scope>
    <source>
        <strain evidence="3">PDD-24b-2</strain>
    </source>
</reference>
<dbReference type="PANTHER" id="PTHR10625:SF36">
    <property type="entry name" value="HISTONE DEACETYLASE 3"/>
    <property type="match status" value="1"/>
</dbReference>
<evidence type="ECO:0000313" key="4">
    <source>
        <dbReference type="Proteomes" id="UP001164286"/>
    </source>
</evidence>
<dbReference type="PRINTS" id="PR01270">
    <property type="entry name" value="HDASUPER"/>
</dbReference>
<dbReference type="SUPFAM" id="SSF52768">
    <property type="entry name" value="Arginase/deacetylase"/>
    <property type="match status" value="1"/>
</dbReference>
<dbReference type="AlphaFoldDB" id="A0AA38LY44"/>
<protein>
    <submittedName>
        <fullName evidence="3">Histone deacetylase 8</fullName>
    </submittedName>
</protein>
<gene>
    <name evidence="3" type="ORF">MKK02DRAFT_39659</name>
</gene>
<dbReference type="GO" id="GO:0004407">
    <property type="term" value="F:histone deacetylase activity"/>
    <property type="evidence" value="ECO:0007669"/>
    <property type="project" value="TreeGrafter"/>
</dbReference>
<feature type="compositionally biased region" description="Low complexity" evidence="1">
    <location>
        <begin position="74"/>
        <end position="85"/>
    </location>
</feature>
<evidence type="ECO:0000259" key="2">
    <source>
        <dbReference type="Pfam" id="PF00850"/>
    </source>
</evidence>
<dbReference type="Pfam" id="PF00850">
    <property type="entry name" value="Hist_deacetyl"/>
    <property type="match status" value="1"/>
</dbReference>
<dbReference type="InterPro" id="IPR000286">
    <property type="entry name" value="HDACs"/>
</dbReference>
<dbReference type="GO" id="GO:0040029">
    <property type="term" value="P:epigenetic regulation of gene expression"/>
    <property type="evidence" value="ECO:0007669"/>
    <property type="project" value="TreeGrafter"/>
</dbReference>
<dbReference type="EMBL" id="JAKWFO010000001">
    <property type="protein sequence ID" value="KAI9639358.1"/>
    <property type="molecule type" value="Genomic_DNA"/>
</dbReference>